<dbReference type="EMBL" id="JANUCP010000003">
    <property type="protein sequence ID" value="MCS3919540.1"/>
    <property type="molecule type" value="Genomic_DNA"/>
</dbReference>
<dbReference type="Proteomes" id="UP001204798">
    <property type="component" value="Unassembled WGS sequence"/>
</dbReference>
<feature type="domain" description="Amidohydrolase-related" evidence="1">
    <location>
        <begin position="52"/>
        <end position="242"/>
    </location>
</feature>
<dbReference type="InterPro" id="IPR032466">
    <property type="entry name" value="Metal_Hydrolase"/>
</dbReference>
<keyword evidence="2" id="KW-0378">Hydrolase</keyword>
<dbReference type="GO" id="GO:0016787">
    <property type="term" value="F:hydrolase activity"/>
    <property type="evidence" value="ECO:0007669"/>
    <property type="project" value="UniProtKB-KW"/>
</dbReference>
<dbReference type="Pfam" id="PF04909">
    <property type="entry name" value="Amidohydro_2"/>
    <property type="match status" value="1"/>
</dbReference>
<organism evidence="2 3">
    <name type="scientific">Candidatus Fervidibacter sacchari</name>
    <dbReference type="NCBI Taxonomy" id="1448929"/>
    <lineage>
        <taxon>Bacteria</taxon>
        <taxon>Candidatus Fervidibacterota</taxon>
        <taxon>Candidatus Fervidibacter</taxon>
    </lineage>
</organism>
<dbReference type="RefSeq" id="WP_259096052.1">
    <property type="nucleotide sequence ID" value="NZ_CP130454.1"/>
</dbReference>
<protein>
    <submittedName>
        <fullName evidence="2">TIM-barrel fold metal-dependent hydrolase</fullName>
    </submittedName>
</protein>
<keyword evidence="3" id="KW-1185">Reference proteome</keyword>
<gene>
    <name evidence="2" type="ORF">M2350_001953</name>
</gene>
<name>A0ABT2ERL3_9BACT</name>
<sequence>MPLLDVYAELGWWAIQNRDGDEVAVMEKFAERYNIATLCVASAEAMRGDLTLGNKKIAELVNQNPRFRGYVVVNPNHLEASSEDMKRYLMRSNFLGIVLPPPSLAHPLNSWRTLELVKMARRYDCPFAAFVETSEDAQALVSLTKSFPGIRFLMIPTQGSDWWAALKIVEDVTNICVVVSGLLTERGIIEQAIGLLGERRVLWGSAMTRIHPTRSLGMIQEAELTERQRNMLFETNAKHWLGI</sequence>
<dbReference type="Gene3D" id="3.20.20.140">
    <property type="entry name" value="Metal-dependent hydrolases"/>
    <property type="match status" value="1"/>
</dbReference>
<reference evidence="2 3" key="1">
    <citation type="submission" date="2022-08" db="EMBL/GenBank/DDBJ databases">
        <title>Bacterial and archaeal communities from various locations to study Microbial Dark Matter (Phase II).</title>
        <authorList>
            <person name="Stepanauskas R."/>
        </authorList>
    </citation>
    <scope>NUCLEOTIDE SEQUENCE [LARGE SCALE GENOMIC DNA]</scope>
    <source>
        <strain evidence="2 3">PD1</strain>
    </source>
</reference>
<comment type="caution">
    <text evidence="2">The sequence shown here is derived from an EMBL/GenBank/DDBJ whole genome shotgun (WGS) entry which is preliminary data.</text>
</comment>
<accession>A0ABT2ERL3</accession>
<dbReference type="InterPro" id="IPR006680">
    <property type="entry name" value="Amidohydro-rel"/>
</dbReference>
<dbReference type="SUPFAM" id="SSF51556">
    <property type="entry name" value="Metallo-dependent hydrolases"/>
    <property type="match status" value="1"/>
</dbReference>
<proteinExistence type="predicted"/>
<evidence type="ECO:0000313" key="3">
    <source>
        <dbReference type="Proteomes" id="UP001204798"/>
    </source>
</evidence>
<evidence type="ECO:0000259" key="1">
    <source>
        <dbReference type="Pfam" id="PF04909"/>
    </source>
</evidence>
<evidence type="ECO:0000313" key="2">
    <source>
        <dbReference type="EMBL" id="MCS3919540.1"/>
    </source>
</evidence>